<evidence type="ECO:0000313" key="3">
    <source>
        <dbReference type="Proteomes" id="UP000000702"/>
    </source>
</evidence>
<evidence type="ECO:0000259" key="1">
    <source>
        <dbReference type="Pfam" id="PF23398"/>
    </source>
</evidence>
<dbReference type="Proteomes" id="UP000000702">
    <property type="component" value="Unassembled WGS sequence"/>
</dbReference>
<reference evidence="2 3" key="2">
    <citation type="journal article" date="2012" name="Proc. Natl. Acad. Sci. U.S.A.">
        <title>Antigenic diversity is generated by distinct evolutionary mechanisms in African trypanosome species.</title>
        <authorList>
            <person name="Jackson A.P."/>
            <person name="Berry A."/>
            <person name="Aslett M."/>
            <person name="Allison H.C."/>
            <person name="Burton P."/>
            <person name="Vavrova-Anderson J."/>
            <person name="Brown R."/>
            <person name="Browne H."/>
            <person name="Corton N."/>
            <person name="Hauser H."/>
            <person name="Gamble J."/>
            <person name="Gilderthorp R."/>
            <person name="Marcello L."/>
            <person name="McQuillan J."/>
            <person name="Otto T.D."/>
            <person name="Quail M.A."/>
            <person name="Sanders M.J."/>
            <person name="van Tonder A."/>
            <person name="Ginger M.L."/>
            <person name="Field M.C."/>
            <person name="Barry J.D."/>
            <person name="Hertz-Fowler C."/>
            <person name="Berriman M."/>
        </authorList>
    </citation>
    <scope>NUCLEOTIDE SEQUENCE [LARGE SCALE GENOMIC DNA]</scope>
    <source>
        <strain evidence="2 3">IL3000</strain>
    </source>
</reference>
<name>F9WC03_TRYCI</name>
<evidence type="ECO:0000313" key="2">
    <source>
        <dbReference type="EMBL" id="CCD14790.1"/>
    </source>
</evidence>
<comment type="caution">
    <text evidence="2">The sequence shown here is derived from an EMBL/GenBank/DDBJ whole genome shotgun (WGS) entry which is preliminary data.</text>
</comment>
<proteinExistence type="predicted"/>
<dbReference type="OMA" id="QCIRRSS"/>
<organism evidence="2 3">
    <name type="scientific">Trypanosoma congolense (strain IL3000)</name>
    <dbReference type="NCBI Taxonomy" id="1068625"/>
    <lineage>
        <taxon>Eukaryota</taxon>
        <taxon>Discoba</taxon>
        <taxon>Euglenozoa</taxon>
        <taxon>Kinetoplastea</taxon>
        <taxon>Metakinetoplastina</taxon>
        <taxon>Trypanosomatida</taxon>
        <taxon>Trypanosomatidae</taxon>
        <taxon>Trypanosoma</taxon>
        <taxon>Nannomonas</taxon>
    </lineage>
</organism>
<reference evidence="3" key="1">
    <citation type="submission" date="2011-07" db="EMBL/GenBank/DDBJ databases">
        <title>Divergent evolution of antigenic variation in African trypanosomes.</title>
        <authorList>
            <person name="Jackson A.P."/>
            <person name="Berry A."/>
            <person name="Allison H.C."/>
            <person name="Burton P."/>
            <person name="Anderson J."/>
            <person name="Aslett M."/>
            <person name="Brown R."/>
            <person name="Corton N."/>
            <person name="Harris D."/>
            <person name="Hauser H."/>
            <person name="Gamble J."/>
            <person name="Gilderthorp R."/>
            <person name="McQuillan J."/>
            <person name="Quail M.A."/>
            <person name="Sanders M."/>
            <person name="Van Tonder A."/>
            <person name="Ginger M.L."/>
            <person name="Donelson J.E."/>
            <person name="Field M.C."/>
            <person name="Barry J.D."/>
            <person name="Berriman M."/>
            <person name="Hertz-Fowler C."/>
        </authorList>
    </citation>
    <scope>NUCLEOTIDE SEQUENCE [LARGE SCALE GENOMIC DNA]</scope>
    <source>
        <strain evidence="3">IL3000</strain>
    </source>
</reference>
<dbReference type="EMBL" id="CAEQ01001649">
    <property type="protein sequence ID" value="CCD14790.1"/>
    <property type="molecule type" value="Genomic_DNA"/>
</dbReference>
<gene>
    <name evidence="2" type="ORF">TCIL3000_0_53760</name>
</gene>
<keyword evidence="3" id="KW-1185">Reference proteome</keyword>
<protein>
    <submittedName>
        <fullName evidence="2">WGS project CAEQ00000000 data, annotated contig 2167</fullName>
    </submittedName>
</protein>
<dbReference type="InterPro" id="IPR056614">
    <property type="entry name" value="FAZ1_cons"/>
</dbReference>
<feature type="domain" description="Flagellar attachment zone protein 1 conserved" evidence="1">
    <location>
        <begin position="114"/>
        <end position="195"/>
    </location>
</feature>
<dbReference type="Pfam" id="PF23398">
    <property type="entry name" value="FAZ1_cons"/>
    <property type="match status" value="1"/>
</dbReference>
<dbReference type="VEuPathDB" id="TriTrypDB:TcIL3000_0_53760"/>
<dbReference type="AlphaFoldDB" id="F9WC03"/>
<sequence length="197" mass="22161">MQEEVKRKSLASIYGITFHPMPDWAYDRKEVQLKEIVNQCIRRSSTRVCSNKRASSADKWSLAAKKPNGDYCRKVSKASSADDFGTSCYRLLDTPSSIASTKMSGGQSTVRNIVRFCGSKWGKILYGKYSKLESCVKEDIASCGVLPENIVNLKMKYTKSFVISFCLEGVPAGLEIAFRGRLKRCRFPHTTALYREV</sequence>
<accession>F9WC03</accession>